<feature type="region of interest" description="Disordered" evidence="1">
    <location>
        <begin position="269"/>
        <end position="296"/>
    </location>
</feature>
<comment type="caution">
    <text evidence="2">The sequence shown here is derived from an EMBL/GenBank/DDBJ whole genome shotgun (WGS) entry which is preliminary data.</text>
</comment>
<accession>A0AAN6YQ45</accession>
<dbReference type="SUPFAM" id="SSF56784">
    <property type="entry name" value="HAD-like"/>
    <property type="match status" value="1"/>
</dbReference>
<evidence type="ECO:0000313" key="2">
    <source>
        <dbReference type="EMBL" id="KAK4220757.1"/>
    </source>
</evidence>
<organism evidence="2 3">
    <name type="scientific">Podospora fimiseda</name>
    <dbReference type="NCBI Taxonomy" id="252190"/>
    <lineage>
        <taxon>Eukaryota</taxon>
        <taxon>Fungi</taxon>
        <taxon>Dikarya</taxon>
        <taxon>Ascomycota</taxon>
        <taxon>Pezizomycotina</taxon>
        <taxon>Sordariomycetes</taxon>
        <taxon>Sordariomycetidae</taxon>
        <taxon>Sordariales</taxon>
        <taxon>Podosporaceae</taxon>
        <taxon>Podospora</taxon>
    </lineage>
</organism>
<evidence type="ECO:0000313" key="3">
    <source>
        <dbReference type="Proteomes" id="UP001301958"/>
    </source>
</evidence>
<dbReference type="PANTHER" id="PTHR43611:SF3">
    <property type="entry name" value="FLAVIN MONONUCLEOTIDE HYDROLASE 1, CHLOROPLATIC"/>
    <property type="match status" value="1"/>
</dbReference>
<dbReference type="AlphaFoldDB" id="A0AAN6YQ45"/>
<dbReference type="Gene3D" id="3.40.50.1000">
    <property type="entry name" value="HAD superfamily/HAD-like"/>
    <property type="match status" value="1"/>
</dbReference>
<keyword evidence="3" id="KW-1185">Reference proteome</keyword>
<dbReference type="InterPro" id="IPR023198">
    <property type="entry name" value="PGP-like_dom2"/>
</dbReference>
<protein>
    <submittedName>
        <fullName evidence="2">HAD-like domain-containing protein</fullName>
    </submittedName>
</protein>
<dbReference type="EMBL" id="MU865647">
    <property type="protein sequence ID" value="KAK4220757.1"/>
    <property type="molecule type" value="Genomic_DNA"/>
</dbReference>
<sequence>MAPKEYDTIIFDIGDVLFDWDSSAITALPQKVMLRIMDSNHWHSLERNTISTDEAYRNLAQDFGVKPSAIRLALEQARSTLRVNKEGLALIHDLVEAKERNPGRFKVYAMSNIAQEHLNIVQNNSSFPWSVFDRIFTSYEAGMRKPDLCFYRNIINKTGCNQSRTLYLDDKAENICAGRLLGLRGEMVDRNHRRRAFNIVRHLLLGDTSSRAERFLRANAGKLDSVIILPGGDMVLKDNFAQLLIWGLTEMDDIVYLVWPDGTVQGDFQEPGLIDTERPSSSTSSTASPSTPNKQQVSAKNGLWCYFAQKPILTENYSTDIETTSVAYLNIPTTHHSFKRLAHPSLVAEAILANLNADGHWEAYFNSDRHGRINPEMCISALRFINKFGSADLIPGIPNLDVVDERVAKTRDLIVDGLANRAILYGDRFYPFPEPFLYWVAMLYCECKDTSPNLHADLGKHLENALMERLHVPLNALALAMRVRACQLAGMRKELVQPDLDNLLEMQEEDGGWPAGFFCSYGRIQSQKIGSRGYATALVWRILKDYE</sequence>
<gene>
    <name evidence="2" type="ORF">QBC38DRAFT_166573</name>
</gene>
<dbReference type="Gene3D" id="1.10.150.240">
    <property type="entry name" value="Putative phosphatase, domain 2"/>
    <property type="match status" value="1"/>
</dbReference>
<reference evidence="2" key="2">
    <citation type="submission" date="2023-05" db="EMBL/GenBank/DDBJ databases">
        <authorList>
            <consortium name="Lawrence Berkeley National Laboratory"/>
            <person name="Steindorff A."/>
            <person name="Hensen N."/>
            <person name="Bonometti L."/>
            <person name="Westerberg I."/>
            <person name="Brannstrom I.O."/>
            <person name="Guillou S."/>
            <person name="Cros-Aarteil S."/>
            <person name="Calhoun S."/>
            <person name="Haridas S."/>
            <person name="Kuo A."/>
            <person name="Mondo S."/>
            <person name="Pangilinan J."/>
            <person name="Riley R."/>
            <person name="Labutti K."/>
            <person name="Andreopoulos B."/>
            <person name="Lipzen A."/>
            <person name="Chen C."/>
            <person name="Yanf M."/>
            <person name="Daum C."/>
            <person name="Ng V."/>
            <person name="Clum A."/>
            <person name="Ohm R."/>
            <person name="Martin F."/>
            <person name="Silar P."/>
            <person name="Natvig D."/>
            <person name="Lalanne C."/>
            <person name="Gautier V."/>
            <person name="Ament-Velasquez S.L."/>
            <person name="Kruys A."/>
            <person name="Hutchinson M.I."/>
            <person name="Powell A.J."/>
            <person name="Barry K."/>
            <person name="Miller A.N."/>
            <person name="Grigoriev I.V."/>
            <person name="Debuchy R."/>
            <person name="Gladieux P."/>
            <person name="Thoren M.H."/>
            <person name="Johannesson H."/>
        </authorList>
    </citation>
    <scope>NUCLEOTIDE SEQUENCE</scope>
    <source>
        <strain evidence="2">CBS 990.96</strain>
    </source>
</reference>
<dbReference type="InterPro" id="IPR036412">
    <property type="entry name" value="HAD-like_sf"/>
</dbReference>
<dbReference type="InterPro" id="IPR008930">
    <property type="entry name" value="Terpenoid_cyclase/PrenylTrfase"/>
</dbReference>
<evidence type="ECO:0000256" key="1">
    <source>
        <dbReference type="SAM" id="MobiDB-lite"/>
    </source>
</evidence>
<proteinExistence type="predicted"/>
<reference evidence="2" key="1">
    <citation type="journal article" date="2023" name="Mol. Phylogenet. Evol.">
        <title>Genome-scale phylogeny and comparative genomics of the fungal order Sordariales.</title>
        <authorList>
            <person name="Hensen N."/>
            <person name="Bonometti L."/>
            <person name="Westerberg I."/>
            <person name="Brannstrom I.O."/>
            <person name="Guillou S."/>
            <person name="Cros-Aarteil S."/>
            <person name="Calhoun S."/>
            <person name="Haridas S."/>
            <person name="Kuo A."/>
            <person name="Mondo S."/>
            <person name="Pangilinan J."/>
            <person name="Riley R."/>
            <person name="LaButti K."/>
            <person name="Andreopoulos B."/>
            <person name="Lipzen A."/>
            <person name="Chen C."/>
            <person name="Yan M."/>
            <person name="Daum C."/>
            <person name="Ng V."/>
            <person name="Clum A."/>
            <person name="Steindorff A."/>
            <person name="Ohm R.A."/>
            <person name="Martin F."/>
            <person name="Silar P."/>
            <person name="Natvig D.O."/>
            <person name="Lalanne C."/>
            <person name="Gautier V."/>
            <person name="Ament-Velasquez S.L."/>
            <person name="Kruys A."/>
            <person name="Hutchinson M.I."/>
            <person name="Powell A.J."/>
            <person name="Barry K."/>
            <person name="Miller A.N."/>
            <person name="Grigoriev I.V."/>
            <person name="Debuchy R."/>
            <person name="Gladieux P."/>
            <person name="Hiltunen Thoren M."/>
            <person name="Johannesson H."/>
        </authorList>
    </citation>
    <scope>NUCLEOTIDE SEQUENCE</scope>
    <source>
        <strain evidence="2">CBS 990.96</strain>
    </source>
</reference>
<name>A0AAN6YQ45_9PEZI</name>
<feature type="compositionally biased region" description="Low complexity" evidence="1">
    <location>
        <begin position="279"/>
        <end position="292"/>
    </location>
</feature>
<dbReference type="InterPro" id="IPR023214">
    <property type="entry name" value="HAD_sf"/>
</dbReference>
<dbReference type="PANTHER" id="PTHR43611">
    <property type="entry name" value="ALPHA-D-GLUCOSE 1-PHOSPHATE PHOSPHATASE"/>
    <property type="match status" value="1"/>
</dbReference>
<dbReference type="SUPFAM" id="SSF48239">
    <property type="entry name" value="Terpenoid cyclases/Protein prenyltransferases"/>
    <property type="match status" value="1"/>
</dbReference>
<dbReference type="Proteomes" id="UP001301958">
    <property type="component" value="Unassembled WGS sequence"/>
</dbReference>